<comment type="caution">
    <text evidence="1">The sequence shown here is derived from an EMBL/GenBank/DDBJ whole genome shotgun (WGS) entry which is preliminary data.</text>
</comment>
<keyword evidence="2" id="KW-1185">Reference proteome</keyword>
<sequence>MGNPQAAKKRKIAHDSNTKFALRQNAVNAPSHGIETVVVRTGPGDYTKTFNVHKDLLTKHSEFFKAALSSEWKEGQERVVRLRELENPEPFKLFVDFLYTGKIFSGKVVDVGTMDHSEANLQEYYLLVKAWTLGEMILSTPFKDGIMDAMISKLVAGEDFPDSWHPWVWKRTTPNSTLRRLLVDIAIWDWEEDTLSEVVKPESGNVELLYDLAVGLTKITQTGRKGSAPYMADSTCIYHEHGEDKACYKA</sequence>
<accession>A0ACC3NT50</accession>
<evidence type="ECO:0000313" key="1">
    <source>
        <dbReference type="EMBL" id="KAK3722424.1"/>
    </source>
</evidence>
<dbReference type="EMBL" id="JAUTXU010000013">
    <property type="protein sequence ID" value="KAK3722424.1"/>
    <property type="molecule type" value="Genomic_DNA"/>
</dbReference>
<proteinExistence type="predicted"/>
<gene>
    <name evidence="1" type="ORF">LTR37_002416</name>
</gene>
<reference evidence="1" key="1">
    <citation type="submission" date="2023-07" db="EMBL/GenBank/DDBJ databases">
        <title>Black Yeasts Isolated from many extreme environments.</title>
        <authorList>
            <person name="Coleine C."/>
            <person name="Stajich J.E."/>
            <person name="Selbmann L."/>
        </authorList>
    </citation>
    <scope>NUCLEOTIDE SEQUENCE</scope>
    <source>
        <strain evidence="1">CCFEE 5714</strain>
    </source>
</reference>
<organism evidence="1 2">
    <name type="scientific">Vermiconidia calcicola</name>
    <dbReference type="NCBI Taxonomy" id="1690605"/>
    <lineage>
        <taxon>Eukaryota</taxon>
        <taxon>Fungi</taxon>
        <taxon>Dikarya</taxon>
        <taxon>Ascomycota</taxon>
        <taxon>Pezizomycotina</taxon>
        <taxon>Dothideomycetes</taxon>
        <taxon>Dothideomycetidae</taxon>
        <taxon>Mycosphaerellales</taxon>
        <taxon>Extremaceae</taxon>
        <taxon>Vermiconidia</taxon>
    </lineage>
</organism>
<dbReference type="Proteomes" id="UP001281147">
    <property type="component" value="Unassembled WGS sequence"/>
</dbReference>
<evidence type="ECO:0000313" key="2">
    <source>
        <dbReference type="Proteomes" id="UP001281147"/>
    </source>
</evidence>
<protein>
    <submittedName>
        <fullName evidence="1">Uncharacterized protein</fullName>
    </submittedName>
</protein>
<name>A0ACC3NT50_9PEZI</name>